<keyword evidence="1" id="KW-0812">Transmembrane</keyword>
<gene>
    <name evidence="2" type="ORF">A3D56_01940</name>
</gene>
<dbReference type="Proteomes" id="UP000177943">
    <property type="component" value="Unassembled WGS sequence"/>
</dbReference>
<dbReference type="AlphaFoldDB" id="A0A1G2MTK9"/>
<evidence type="ECO:0000313" key="2">
    <source>
        <dbReference type="EMBL" id="OHA27196.1"/>
    </source>
</evidence>
<feature type="transmembrane region" description="Helical" evidence="1">
    <location>
        <begin position="6"/>
        <end position="25"/>
    </location>
</feature>
<evidence type="ECO:0000256" key="1">
    <source>
        <dbReference type="SAM" id="Phobius"/>
    </source>
</evidence>
<dbReference type="EMBL" id="MHRP01000020">
    <property type="protein sequence ID" value="OHA27196.1"/>
    <property type="molecule type" value="Genomic_DNA"/>
</dbReference>
<organism evidence="2 3">
    <name type="scientific">Candidatus Taylorbacteria bacterium RIFCSPHIGHO2_02_FULL_45_35</name>
    <dbReference type="NCBI Taxonomy" id="1802311"/>
    <lineage>
        <taxon>Bacteria</taxon>
        <taxon>Candidatus Tayloriibacteriota</taxon>
    </lineage>
</organism>
<protein>
    <submittedName>
        <fullName evidence="2">Uncharacterized protein</fullName>
    </submittedName>
</protein>
<sequence>MNKTVIAYLVVLVVIILAIFGWNIMKGGNDSLENEATSATSLKDLVNSGKPQTCTFTEKSGTSENSGVVYVDDGKIRSDFNVTTTDVPGGQSFESHMISDGKDSYVWTSLTTQGFKSPIAGVETSSGSGASSRSQAVDYNQALDYKCQNWTPDQSKFELPAGITFVDLNTLIQGSIPKTTGGY</sequence>
<keyword evidence="1" id="KW-0472">Membrane</keyword>
<accession>A0A1G2MTK9</accession>
<name>A0A1G2MTK9_9BACT</name>
<reference evidence="2 3" key="1">
    <citation type="journal article" date="2016" name="Nat. Commun.">
        <title>Thousands of microbial genomes shed light on interconnected biogeochemical processes in an aquifer system.</title>
        <authorList>
            <person name="Anantharaman K."/>
            <person name="Brown C.T."/>
            <person name="Hug L.A."/>
            <person name="Sharon I."/>
            <person name="Castelle C.J."/>
            <person name="Probst A.J."/>
            <person name="Thomas B.C."/>
            <person name="Singh A."/>
            <person name="Wilkins M.J."/>
            <person name="Karaoz U."/>
            <person name="Brodie E.L."/>
            <person name="Williams K.H."/>
            <person name="Hubbard S.S."/>
            <person name="Banfield J.F."/>
        </authorList>
    </citation>
    <scope>NUCLEOTIDE SEQUENCE [LARGE SCALE GENOMIC DNA]</scope>
</reference>
<evidence type="ECO:0000313" key="3">
    <source>
        <dbReference type="Proteomes" id="UP000177943"/>
    </source>
</evidence>
<proteinExistence type="predicted"/>
<comment type="caution">
    <text evidence="2">The sequence shown here is derived from an EMBL/GenBank/DDBJ whole genome shotgun (WGS) entry which is preliminary data.</text>
</comment>
<keyword evidence="1" id="KW-1133">Transmembrane helix</keyword>